<accession>A0ABU9CCA3</accession>
<dbReference type="RefSeq" id="WP_341400661.1">
    <property type="nucleotide sequence ID" value="NZ_JBBUTI010000016.1"/>
</dbReference>
<dbReference type="EMBL" id="JBBUTI010000016">
    <property type="protein sequence ID" value="MEK8048349.1"/>
    <property type="molecule type" value="Genomic_DNA"/>
</dbReference>
<dbReference type="Pfam" id="PF00724">
    <property type="entry name" value="Oxidored_FMN"/>
    <property type="match status" value="1"/>
</dbReference>
<dbReference type="CDD" id="cd02933">
    <property type="entry name" value="OYE_like_FMN"/>
    <property type="match status" value="1"/>
</dbReference>
<evidence type="ECO:0000313" key="3">
    <source>
        <dbReference type="Proteomes" id="UP001379945"/>
    </source>
</evidence>
<reference evidence="2 3" key="1">
    <citation type="submission" date="2024-04" db="EMBL/GenBank/DDBJ databases">
        <title>Novel species of the genus Ideonella isolated from streams.</title>
        <authorList>
            <person name="Lu H."/>
        </authorList>
    </citation>
    <scope>NUCLEOTIDE SEQUENCE [LARGE SCALE GENOMIC DNA]</scope>
    <source>
        <strain evidence="2 3">LYT19W</strain>
    </source>
</reference>
<dbReference type="PANTHER" id="PTHR22893:SF91">
    <property type="entry name" value="NADPH DEHYDROGENASE 2-RELATED"/>
    <property type="match status" value="1"/>
</dbReference>
<dbReference type="PANTHER" id="PTHR22893">
    <property type="entry name" value="NADH OXIDOREDUCTASE-RELATED"/>
    <property type="match status" value="1"/>
</dbReference>
<dbReference type="Proteomes" id="UP001379945">
    <property type="component" value="Unassembled WGS sequence"/>
</dbReference>
<name>A0ABU9CCA3_9BURK</name>
<dbReference type="InterPro" id="IPR001155">
    <property type="entry name" value="OxRdtase_FMN_N"/>
</dbReference>
<dbReference type="InterPro" id="IPR045247">
    <property type="entry name" value="Oye-like"/>
</dbReference>
<keyword evidence="3" id="KW-1185">Reference proteome</keyword>
<sequence>MSTLFSPLQVGDIAVANRIVMAPLTRNRAGAGRVPTDLMVEYYRQRANPATGAGLIITEASQISPMAQGYLDTPGIYSAEQVAGWKKVTDAVHAEGGKIVIQLWHVGRISHSSLLPDGAAPVSSSAKPANSKTFITGGFAEVSAPRALATEEIAGIVNDYRVAARNAIEAGFDGVEIHAANGYLIEQFLRDSVNDRTDAYGGSIANRARFLLEVAEAVTAEIGGGRTGIRLSPITPANDCGQDSNAQALFDHVARGLQPLKLAYCHVVEGSTGGPRDLSDQGVAPFNYAEMKSAFGGVWMVNNGYNRLMADEVLASGAADLVAWGRPFIANPDLGRRLREGAEQAKVNFATCYGGGAEGYTDYPALA</sequence>
<protein>
    <submittedName>
        <fullName evidence="2">Alkene reductase</fullName>
    </submittedName>
</protein>
<comment type="caution">
    <text evidence="2">The sequence shown here is derived from an EMBL/GenBank/DDBJ whole genome shotgun (WGS) entry which is preliminary data.</text>
</comment>
<feature type="domain" description="NADH:flavin oxidoreductase/NADH oxidase N-terminal" evidence="1">
    <location>
        <begin position="4"/>
        <end position="343"/>
    </location>
</feature>
<organism evidence="2 3">
    <name type="scientific">Ideonella margarita</name>
    <dbReference type="NCBI Taxonomy" id="2984191"/>
    <lineage>
        <taxon>Bacteria</taxon>
        <taxon>Pseudomonadati</taxon>
        <taxon>Pseudomonadota</taxon>
        <taxon>Betaproteobacteria</taxon>
        <taxon>Burkholderiales</taxon>
        <taxon>Sphaerotilaceae</taxon>
        <taxon>Ideonella</taxon>
    </lineage>
</organism>
<evidence type="ECO:0000313" key="2">
    <source>
        <dbReference type="EMBL" id="MEK8048349.1"/>
    </source>
</evidence>
<dbReference type="InterPro" id="IPR013785">
    <property type="entry name" value="Aldolase_TIM"/>
</dbReference>
<gene>
    <name evidence="2" type="ORF">AACH00_18495</name>
</gene>
<proteinExistence type="predicted"/>
<evidence type="ECO:0000259" key="1">
    <source>
        <dbReference type="Pfam" id="PF00724"/>
    </source>
</evidence>
<dbReference type="Gene3D" id="3.20.20.70">
    <property type="entry name" value="Aldolase class I"/>
    <property type="match status" value="1"/>
</dbReference>
<dbReference type="SUPFAM" id="SSF51395">
    <property type="entry name" value="FMN-linked oxidoreductases"/>
    <property type="match status" value="1"/>
</dbReference>